<comment type="similarity">
    <text evidence="1">Belongs to the LysR transcriptional regulatory family.</text>
</comment>
<accession>A0A506UFL9</accession>
<dbReference type="Pfam" id="PF03466">
    <property type="entry name" value="LysR_substrate"/>
    <property type="match status" value="1"/>
</dbReference>
<evidence type="ECO:0000256" key="3">
    <source>
        <dbReference type="ARBA" id="ARBA00023125"/>
    </source>
</evidence>
<dbReference type="Proteomes" id="UP000318801">
    <property type="component" value="Unassembled WGS sequence"/>
</dbReference>
<dbReference type="PRINTS" id="PR00039">
    <property type="entry name" value="HTHLYSR"/>
</dbReference>
<dbReference type="RefSeq" id="WP_141148567.1">
    <property type="nucleotide sequence ID" value="NZ_VHLG01000003.1"/>
</dbReference>
<evidence type="ECO:0000313" key="7">
    <source>
        <dbReference type="Proteomes" id="UP000318801"/>
    </source>
</evidence>
<dbReference type="InterPro" id="IPR050950">
    <property type="entry name" value="HTH-type_LysR_regulators"/>
</dbReference>
<name>A0A506UFL9_9HYPH</name>
<dbReference type="GO" id="GO:0003700">
    <property type="term" value="F:DNA-binding transcription factor activity"/>
    <property type="evidence" value="ECO:0007669"/>
    <property type="project" value="InterPro"/>
</dbReference>
<dbReference type="InterPro" id="IPR000847">
    <property type="entry name" value="LysR_HTH_N"/>
</dbReference>
<dbReference type="PROSITE" id="PS50931">
    <property type="entry name" value="HTH_LYSR"/>
    <property type="match status" value="1"/>
</dbReference>
<proteinExistence type="inferred from homology"/>
<keyword evidence="4" id="KW-0804">Transcription</keyword>
<dbReference type="GO" id="GO:0005829">
    <property type="term" value="C:cytosol"/>
    <property type="evidence" value="ECO:0007669"/>
    <property type="project" value="TreeGrafter"/>
</dbReference>
<evidence type="ECO:0000256" key="2">
    <source>
        <dbReference type="ARBA" id="ARBA00023015"/>
    </source>
</evidence>
<dbReference type="AlphaFoldDB" id="A0A506UFL9"/>
<dbReference type="Gene3D" id="1.10.10.10">
    <property type="entry name" value="Winged helix-like DNA-binding domain superfamily/Winged helix DNA-binding domain"/>
    <property type="match status" value="1"/>
</dbReference>
<evidence type="ECO:0000259" key="5">
    <source>
        <dbReference type="PROSITE" id="PS50931"/>
    </source>
</evidence>
<dbReference type="GO" id="GO:0003677">
    <property type="term" value="F:DNA binding"/>
    <property type="evidence" value="ECO:0007669"/>
    <property type="project" value="UniProtKB-KW"/>
</dbReference>
<organism evidence="6 7">
    <name type="scientific">Martelella alba</name>
    <dbReference type="NCBI Taxonomy" id="2590451"/>
    <lineage>
        <taxon>Bacteria</taxon>
        <taxon>Pseudomonadati</taxon>
        <taxon>Pseudomonadota</taxon>
        <taxon>Alphaproteobacteria</taxon>
        <taxon>Hyphomicrobiales</taxon>
        <taxon>Aurantimonadaceae</taxon>
        <taxon>Martelella</taxon>
    </lineage>
</organism>
<dbReference type="Pfam" id="PF00126">
    <property type="entry name" value="HTH_1"/>
    <property type="match status" value="1"/>
</dbReference>
<dbReference type="InterPro" id="IPR036388">
    <property type="entry name" value="WH-like_DNA-bd_sf"/>
</dbReference>
<keyword evidence="2" id="KW-0805">Transcription regulation</keyword>
<dbReference type="InterPro" id="IPR036390">
    <property type="entry name" value="WH_DNA-bd_sf"/>
</dbReference>
<evidence type="ECO:0000256" key="4">
    <source>
        <dbReference type="ARBA" id="ARBA00023163"/>
    </source>
</evidence>
<protein>
    <submittedName>
        <fullName evidence="6">LysR family transcriptional regulator</fullName>
    </submittedName>
</protein>
<dbReference type="SUPFAM" id="SSF53850">
    <property type="entry name" value="Periplasmic binding protein-like II"/>
    <property type="match status" value="1"/>
</dbReference>
<reference evidence="6 7" key="1">
    <citation type="submission" date="2019-06" db="EMBL/GenBank/DDBJ databases">
        <authorList>
            <person name="Li M."/>
        </authorList>
    </citation>
    <scope>NUCLEOTIDE SEQUENCE [LARGE SCALE GENOMIC DNA]</scope>
    <source>
        <strain evidence="6 7">BGMRC2036</strain>
    </source>
</reference>
<sequence length="308" mass="34569">MDKALEQFLAVTEMGSFVAASERLLVSQPALTYAMKKLERTVGAKLFERSSRGVRLTRFGETLYKNAALMRRLYDNALETIERQQAEIDHGISIGTGYSSWTLFLKDFVLEHFRQHPNAPINVSIGDAMRCMDQLWAGDISLFVGHQIANLAREVDIDFIPLCSARDGYFTRPGHPLLEAPRRLSEIFAWPTAMAFPPEARLKRLLVDAGFEGPQPNREGLSFTSNSMRACTDFIRNTDTVLIHSALLADSFLDQGLGRVEPLDGEMVPQWLLGIYVLPERRSDPNVAKFIELIRTTVERTGPPIAAE</sequence>
<evidence type="ECO:0000256" key="1">
    <source>
        <dbReference type="ARBA" id="ARBA00009437"/>
    </source>
</evidence>
<dbReference type="PANTHER" id="PTHR30419:SF8">
    <property type="entry name" value="NITROGEN ASSIMILATION TRANSCRIPTIONAL ACTIVATOR-RELATED"/>
    <property type="match status" value="1"/>
</dbReference>
<dbReference type="OrthoDB" id="9811588at2"/>
<dbReference type="InterPro" id="IPR005119">
    <property type="entry name" value="LysR_subst-bd"/>
</dbReference>
<keyword evidence="3" id="KW-0238">DNA-binding</keyword>
<gene>
    <name evidence="6" type="ORF">FJU08_08640</name>
</gene>
<comment type="caution">
    <text evidence="6">The sequence shown here is derived from an EMBL/GenBank/DDBJ whole genome shotgun (WGS) entry which is preliminary data.</text>
</comment>
<dbReference type="EMBL" id="VHLG01000003">
    <property type="protein sequence ID" value="TPW31795.1"/>
    <property type="molecule type" value="Genomic_DNA"/>
</dbReference>
<dbReference type="Gene3D" id="3.40.190.10">
    <property type="entry name" value="Periplasmic binding protein-like II"/>
    <property type="match status" value="2"/>
</dbReference>
<evidence type="ECO:0000313" key="6">
    <source>
        <dbReference type="EMBL" id="TPW31795.1"/>
    </source>
</evidence>
<dbReference type="PANTHER" id="PTHR30419">
    <property type="entry name" value="HTH-TYPE TRANSCRIPTIONAL REGULATOR YBHD"/>
    <property type="match status" value="1"/>
</dbReference>
<dbReference type="SUPFAM" id="SSF46785">
    <property type="entry name" value="Winged helix' DNA-binding domain"/>
    <property type="match status" value="1"/>
</dbReference>
<keyword evidence="7" id="KW-1185">Reference proteome</keyword>
<feature type="domain" description="HTH lysR-type" evidence="5">
    <location>
        <begin position="1"/>
        <end position="57"/>
    </location>
</feature>